<evidence type="ECO:0000256" key="1">
    <source>
        <dbReference type="SAM" id="Phobius"/>
    </source>
</evidence>
<proteinExistence type="predicted"/>
<feature type="transmembrane region" description="Helical" evidence="1">
    <location>
        <begin position="379"/>
        <end position="401"/>
    </location>
</feature>
<reference evidence="2" key="1">
    <citation type="submission" date="2022-03" db="EMBL/GenBank/DDBJ databases">
        <title>Bacterial whole genome sequence for Hymenobacter sp. DH14.</title>
        <authorList>
            <person name="Le V."/>
        </authorList>
    </citation>
    <scope>NUCLEOTIDE SEQUENCE</scope>
    <source>
        <strain evidence="2">DH14</strain>
    </source>
</reference>
<accession>A0A9X2AGK8</accession>
<keyword evidence="1" id="KW-1133">Transmembrane helix</keyword>
<dbReference type="AlphaFoldDB" id="A0A9X2AGK8"/>
<feature type="transmembrane region" description="Helical" evidence="1">
    <location>
        <begin position="408"/>
        <end position="427"/>
    </location>
</feature>
<keyword evidence="3" id="KW-1185">Reference proteome</keyword>
<dbReference type="EMBL" id="JALBGC010000001">
    <property type="protein sequence ID" value="MCI1185904.1"/>
    <property type="molecule type" value="Genomic_DNA"/>
</dbReference>
<name>A0A9X2AGK8_9BACT</name>
<feature type="transmembrane region" description="Helical" evidence="1">
    <location>
        <begin position="176"/>
        <end position="199"/>
    </location>
</feature>
<organism evidence="2 3">
    <name type="scientific">Hymenobacter cyanobacteriorum</name>
    <dbReference type="NCBI Taxonomy" id="2926463"/>
    <lineage>
        <taxon>Bacteria</taxon>
        <taxon>Pseudomonadati</taxon>
        <taxon>Bacteroidota</taxon>
        <taxon>Cytophagia</taxon>
        <taxon>Cytophagales</taxon>
        <taxon>Hymenobacteraceae</taxon>
        <taxon>Hymenobacter</taxon>
    </lineage>
</organism>
<evidence type="ECO:0000313" key="2">
    <source>
        <dbReference type="EMBL" id="MCI1185904.1"/>
    </source>
</evidence>
<feature type="transmembrane region" description="Helical" evidence="1">
    <location>
        <begin position="211"/>
        <end position="232"/>
    </location>
</feature>
<feature type="transmembrane region" description="Helical" evidence="1">
    <location>
        <begin position="122"/>
        <end position="139"/>
    </location>
</feature>
<sequence>MPKFSSFFHAPWPWYWRVLATLALYAAYLPLSGYGPGQFRFDAAEYWELSLKFTPPGGFSLLAFDEPLRGYLGPLLVLPARLLCHFTGWSMLTGARVLGAGWAELLFGVAIPELWARTTGRAISGGRWLALLGLGFVFWRDYFNFTLSDMPALALLLLGLAALGRRGWLWAGAAGLLLAASINIRPIYVACLPGVLWLLADNGRFVSRRQFAKSLAAVVAGAALVLLPQLLINQRHFNQSSPLVLAQRPGKEPLYLRQLAWGTAFQRYETSLVPGIPRSLVYADSVGQRAVAAVPGGRFGSYGEFLQFLAQQPFSSTARYARHLFNGLDVRYPTPYPTRLHPPGQAALRLLNYALLGLGIWLAWARWQTSRAQPLVVEAFVAIAPGAVLLALLLPCLLVLPTLMECRFLLPLHLLLLTGIAATWQPLAWWRSLGGPMRQLAVLALAAGWLWGCWQLSEATAGQLRPPSEAPQ</sequence>
<gene>
    <name evidence="2" type="ORF">MON38_00620</name>
</gene>
<dbReference type="RefSeq" id="WP_241934196.1">
    <property type="nucleotide sequence ID" value="NZ_JALBGC010000001.1"/>
</dbReference>
<dbReference type="Proteomes" id="UP001139193">
    <property type="component" value="Unassembled WGS sequence"/>
</dbReference>
<feature type="transmembrane region" description="Helical" evidence="1">
    <location>
        <begin position="350"/>
        <end position="367"/>
    </location>
</feature>
<evidence type="ECO:0000313" key="3">
    <source>
        <dbReference type="Proteomes" id="UP001139193"/>
    </source>
</evidence>
<feature type="transmembrane region" description="Helical" evidence="1">
    <location>
        <begin position="145"/>
        <end position="164"/>
    </location>
</feature>
<feature type="transmembrane region" description="Helical" evidence="1">
    <location>
        <begin position="14"/>
        <end position="31"/>
    </location>
</feature>
<protein>
    <submittedName>
        <fullName evidence="2">Uncharacterized protein</fullName>
    </submittedName>
</protein>
<comment type="caution">
    <text evidence="2">The sequence shown here is derived from an EMBL/GenBank/DDBJ whole genome shotgun (WGS) entry which is preliminary data.</text>
</comment>
<keyword evidence="1" id="KW-0812">Transmembrane</keyword>
<keyword evidence="1" id="KW-0472">Membrane</keyword>